<name>A0AAN9TN15_9HEMI</name>
<feature type="coiled-coil region" evidence="1">
    <location>
        <begin position="330"/>
        <end position="364"/>
    </location>
</feature>
<evidence type="ECO:0000313" key="3">
    <source>
        <dbReference type="EMBL" id="KAK7600943.1"/>
    </source>
</evidence>
<gene>
    <name evidence="3" type="ORF">V9T40_008384</name>
</gene>
<keyword evidence="1" id="KW-0175">Coiled coil</keyword>
<dbReference type="InterPro" id="IPR049372">
    <property type="entry name" value="PPP1R21_C"/>
</dbReference>
<dbReference type="Pfam" id="PF21636">
    <property type="entry name" value="PPP1R21_C"/>
    <property type="match status" value="1"/>
</dbReference>
<feature type="coiled-coil region" evidence="1">
    <location>
        <begin position="135"/>
        <end position="222"/>
    </location>
</feature>
<evidence type="ECO:0000256" key="1">
    <source>
        <dbReference type="SAM" id="Coils"/>
    </source>
</evidence>
<dbReference type="Pfam" id="PF10205">
    <property type="entry name" value="KLRAQ"/>
    <property type="match status" value="1"/>
</dbReference>
<feature type="domain" description="Protein phosphatase 1 regulatory subunit 21 N-terminal" evidence="2">
    <location>
        <begin position="24"/>
        <end position="149"/>
    </location>
</feature>
<evidence type="ECO:0000313" key="4">
    <source>
        <dbReference type="Proteomes" id="UP001367676"/>
    </source>
</evidence>
<keyword evidence="4" id="KW-1185">Reference proteome</keyword>
<dbReference type="Proteomes" id="UP001367676">
    <property type="component" value="Unassembled WGS sequence"/>
</dbReference>
<feature type="coiled-coil region" evidence="1">
    <location>
        <begin position="44"/>
        <end position="99"/>
    </location>
</feature>
<dbReference type="SMART" id="SM01254">
    <property type="entry name" value="KLRAQ"/>
    <property type="match status" value="1"/>
</dbReference>
<dbReference type="PANTHER" id="PTHR21448:SF0">
    <property type="entry name" value="PROTEIN PHOSPHATASE 1 REGULATORY SUBUNIT 21"/>
    <property type="match status" value="1"/>
</dbReference>
<protein>
    <recommendedName>
        <fullName evidence="2">Protein phosphatase 1 regulatory subunit 21 N-terminal domain-containing protein</fullName>
    </recommendedName>
</protein>
<feature type="coiled-coil region" evidence="1">
    <location>
        <begin position="495"/>
        <end position="522"/>
    </location>
</feature>
<dbReference type="EMBL" id="JBBCAQ010000010">
    <property type="protein sequence ID" value="KAK7600943.1"/>
    <property type="molecule type" value="Genomic_DNA"/>
</dbReference>
<comment type="caution">
    <text evidence="3">The sequence shown here is derived from an EMBL/GenBank/DDBJ whole genome shotgun (WGS) entry which is preliminary data.</text>
</comment>
<organism evidence="3 4">
    <name type="scientific">Parthenolecanium corni</name>
    <dbReference type="NCBI Taxonomy" id="536013"/>
    <lineage>
        <taxon>Eukaryota</taxon>
        <taxon>Metazoa</taxon>
        <taxon>Ecdysozoa</taxon>
        <taxon>Arthropoda</taxon>
        <taxon>Hexapoda</taxon>
        <taxon>Insecta</taxon>
        <taxon>Pterygota</taxon>
        <taxon>Neoptera</taxon>
        <taxon>Paraneoptera</taxon>
        <taxon>Hemiptera</taxon>
        <taxon>Sternorrhyncha</taxon>
        <taxon>Coccoidea</taxon>
        <taxon>Coccidae</taxon>
        <taxon>Parthenolecanium</taxon>
    </lineage>
</organism>
<proteinExistence type="predicted"/>
<dbReference type="InterPro" id="IPR040024">
    <property type="entry name" value="PPP1R21"/>
</dbReference>
<dbReference type="AlphaFoldDB" id="A0AAN9TN15"/>
<accession>A0AAN9TN15</accession>
<dbReference type="GO" id="GO:0005769">
    <property type="term" value="C:early endosome"/>
    <property type="evidence" value="ECO:0007669"/>
    <property type="project" value="TreeGrafter"/>
</dbReference>
<dbReference type="InterPro" id="IPR019343">
    <property type="entry name" value="PPP1R21_N"/>
</dbReference>
<sequence>MSDNSSENSTIKSDGGGDVTAKYSRLAAEYSKVRGQNTVLKKAILEEQNKNTQLNEIIREKEQTVRKSGQEIESLNFRNSQLLRRVTVLQEEIDLLNKNGKKKTKNSTDFSNGVVDNLLLEDDMKKTIIENAKLISKLNDNEEKHEEEIASLMSQISSLNDEINKKNILIQQMRTEYEITVDQLNRERQDFKRDYANNVNKLKETEIELSTLKSVYKQYVNDVGPKLEAVSRVLEKKIPFLDEEMFDKVLNPPNSQQELIREEFAKLNAALDNLIAETENVDLKRSQCSIAKVNDGRNYKSFASKYLRSLLKEKPEYIPYEEAIDNKKRLQELIMLNNSLSSELKNLDAAVVELEQEKVHLVNLCEVLQIKLGDKPQSSGSVNESAVEVTNELGRFLPTENINPEILTREKEIQNHMMSKLDEVVIMKEAACSKARTYLLECKTLQRRLENNAVEKQLLENKYLESNRISLELREELSTVCQNYEVQLSMMSDHLASVNEKLAQQSEEIDNLKYQLNNKMLKKGKQK</sequence>
<reference evidence="3 4" key="1">
    <citation type="submission" date="2024-03" db="EMBL/GenBank/DDBJ databases">
        <title>Adaptation during the transition from Ophiocordyceps entomopathogen to insect associate is accompanied by gene loss and intensified selection.</title>
        <authorList>
            <person name="Ward C.M."/>
            <person name="Onetto C.A."/>
            <person name="Borneman A.R."/>
        </authorList>
    </citation>
    <scope>NUCLEOTIDE SEQUENCE [LARGE SCALE GENOMIC DNA]</scope>
    <source>
        <strain evidence="3">AWRI1</strain>
        <tissue evidence="3">Single Adult Female</tissue>
    </source>
</reference>
<evidence type="ECO:0000259" key="2">
    <source>
        <dbReference type="SMART" id="SM01254"/>
    </source>
</evidence>
<dbReference type="PANTHER" id="PTHR21448">
    <property type="entry name" value="SMOOTH MUSCLE MYOSIN HEAVY CHAIN-RELATED"/>
    <property type="match status" value="1"/>
</dbReference>
<dbReference type="GO" id="GO:0016020">
    <property type="term" value="C:membrane"/>
    <property type="evidence" value="ECO:0007669"/>
    <property type="project" value="TreeGrafter"/>
</dbReference>